<keyword evidence="2" id="KW-1185">Reference proteome</keyword>
<dbReference type="AlphaFoldDB" id="A0AAD5IZY9"/>
<organism evidence="1 2">
    <name type="scientific">Acer negundo</name>
    <name type="common">Box elder</name>
    <dbReference type="NCBI Taxonomy" id="4023"/>
    <lineage>
        <taxon>Eukaryota</taxon>
        <taxon>Viridiplantae</taxon>
        <taxon>Streptophyta</taxon>
        <taxon>Embryophyta</taxon>
        <taxon>Tracheophyta</taxon>
        <taxon>Spermatophyta</taxon>
        <taxon>Magnoliopsida</taxon>
        <taxon>eudicotyledons</taxon>
        <taxon>Gunneridae</taxon>
        <taxon>Pentapetalae</taxon>
        <taxon>rosids</taxon>
        <taxon>malvids</taxon>
        <taxon>Sapindales</taxon>
        <taxon>Sapindaceae</taxon>
        <taxon>Hippocastanoideae</taxon>
        <taxon>Acereae</taxon>
        <taxon>Acer</taxon>
    </lineage>
</organism>
<evidence type="ECO:0000313" key="2">
    <source>
        <dbReference type="Proteomes" id="UP001064489"/>
    </source>
</evidence>
<comment type="caution">
    <text evidence="1">The sequence shown here is derived from an EMBL/GenBank/DDBJ whole genome shotgun (WGS) entry which is preliminary data.</text>
</comment>
<reference evidence="1" key="2">
    <citation type="submission" date="2023-02" db="EMBL/GenBank/DDBJ databases">
        <authorList>
            <person name="Swenson N.G."/>
            <person name="Wegrzyn J.L."/>
            <person name="Mcevoy S.L."/>
        </authorList>
    </citation>
    <scope>NUCLEOTIDE SEQUENCE</scope>
    <source>
        <strain evidence="1">91603</strain>
        <tissue evidence="1">Leaf</tissue>
    </source>
</reference>
<protein>
    <submittedName>
        <fullName evidence="1">Uncharacterized protein</fullName>
    </submittedName>
</protein>
<name>A0AAD5IZY9_ACENE</name>
<reference evidence="1" key="1">
    <citation type="journal article" date="2022" name="Plant J.">
        <title>Strategies of tolerance reflected in two North American maple genomes.</title>
        <authorList>
            <person name="McEvoy S.L."/>
            <person name="Sezen U.U."/>
            <person name="Trouern-Trend A."/>
            <person name="McMahon S.M."/>
            <person name="Schaberg P.G."/>
            <person name="Yang J."/>
            <person name="Wegrzyn J.L."/>
            <person name="Swenson N.G."/>
        </authorList>
    </citation>
    <scope>NUCLEOTIDE SEQUENCE</scope>
    <source>
        <strain evidence="1">91603</strain>
    </source>
</reference>
<sequence>MISLEKALIDEYLDEAYIARNPHPSLLDSIKASDLLPIQYILSGMSPSLMTFILNAVSKQHNTYDYVFCYSCNPEHWDDLSQVCFSLNCLDYSTRILSCRSPFASFDMLWCLRICFGSNWSYRVNVLRGVDCLDRRCGWLIVRRAVDHSSQFYIACSDRDVFGFELSQLLSIHGHLSS</sequence>
<evidence type="ECO:0000313" key="1">
    <source>
        <dbReference type="EMBL" id="KAI9181736.1"/>
    </source>
</evidence>
<dbReference type="Proteomes" id="UP001064489">
    <property type="component" value="Chromosome 4"/>
</dbReference>
<dbReference type="EMBL" id="JAJSOW010000101">
    <property type="protein sequence ID" value="KAI9181736.1"/>
    <property type="molecule type" value="Genomic_DNA"/>
</dbReference>
<accession>A0AAD5IZY9</accession>
<gene>
    <name evidence="1" type="ORF">LWI28_018053</name>
</gene>
<proteinExistence type="predicted"/>